<evidence type="ECO:0008006" key="3">
    <source>
        <dbReference type="Google" id="ProtNLM"/>
    </source>
</evidence>
<dbReference type="RefSeq" id="WP_204792644.1">
    <property type="nucleotide sequence ID" value="NZ_JACSNQ010000002.1"/>
</dbReference>
<reference evidence="1 2" key="1">
    <citation type="journal article" date="2021" name="Sci. Rep.">
        <title>The distribution of antibiotic resistance genes in chicken gut microbiota commensals.</title>
        <authorList>
            <person name="Juricova H."/>
            <person name="Matiasovicova J."/>
            <person name="Kubasova T."/>
            <person name="Cejkova D."/>
            <person name="Rychlik I."/>
        </authorList>
    </citation>
    <scope>NUCLEOTIDE SEQUENCE [LARGE SCALE GENOMIC DNA]</scope>
    <source>
        <strain evidence="1 2">An794</strain>
    </source>
</reference>
<sequence>MPSWNIHTAHVERLLREEGADALGITDVNAFLMGNFVPDIYVGYMVPDATYRIDYKLTHLALREHIPLPRADEFWDFYVTGGPQPPSDLTLGAWAHLVADHVYNKHTRAYLERIGMQPGEEARIGKQSDFALFGRTLDISLVPHVDEALLAQCAGFPQYSIAEKDVRSAVDVACGIVERNRTEHVTGKPDYQLLTAEFFEMARAEAHEIIVSGLRGRLGGRQACLGRSPSPGSLAGHRRARA</sequence>
<protein>
    <recommendedName>
        <fullName evidence="3">Phospholipase C/D domain-containing protein</fullName>
    </recommendedName>
</protein>
<comment type="caution">
    <text evidence="1">The sequence shown here is derived from an EMBL/GenBank/DDBJ whole genome shotgun (WGS) entry which is preliminary data.</text>
</comment>
<proteinExistence type="predicted"/>
<dbReference type="Proteomes" id="UP000712527">
    <property type="component" value="Unassembled WGS sequence"/>
</dbReference>
<name>A0ABS2F0D5_9ACTN</name>
<keyword evidence="2" id="KW-1185">Reference proteome</keyword>
<evidence type="ECO:0000313" key="2">
    <source>
        <dbReference type="Proteomes" id="UP000712527"/>
    </source>
</evidence>
<evidence type="ECO:0000313" key="1">
    <source>
        <dbReference type="EMBL" id="MBM6774283.1"/>
    </source>
</evidence>
<dbReference type="EMBL" id="JACSNQ010000002">
    <property type="protein sequence ID" value="MBM6774283.1"/>
    <property type="molecule type" value="Genomic_DNA"/>
</dbReference>
<gene>
    <name evidence="1" type="ORF">H9X80_01780</name>
</gene>
<organism evidence="1 2">
    <name type="scientific">Olsenella profusa</name>
    <dbReference type="NCBI Taxonomy" id="138595"/>
    <lineage>
        <taxon>Bacteria</taxon>
        <taxon>Bacillati</taxon>
        <taxon>Actinomycetota</taxon>
        <taxon>Coriobacteriia</taxon>
        <taxon>Coriobacteriales</taxon>
        <taxon>Atopobiaceae</taxon>
        <taxon>Olsenella</taxon>
    </lineage>
</organism>
<accession>A0ABS2F0D5</accession>